<keyword evidence="5" id="KW-1185">Reference proteome</keyword>
<dbReference type="SUPFAM" id="SSF51735">
    <property type="entry name" value="NAD(P)-binding Rossmann-fold domains"/>
    <property type="match status" value="1"/>
</dbReference>
<comment type="similarity">
    <text evidence="1 2">Belongs to the dTDP-4-dehydrorhamnose reductase family.</text>
</comment>
<evidence type="ECO:0000313" key="5">
    <source>
        <dbReference type="Proteomes" id="UP000075374"/>
    </source>
</evidence>
<dbReference type="Gene3D" id="3.90.25.10">
    <property type="entry name" value="UDP-galactose 4-epimerase, domain 1"/>
    <property type="match status" value="1"/>
</dbReference>
<evidence type="ECO:0000313" key="4">
    <source>
        <dbReference type="EMBL" id="KYH27956.1"/>
    </source>
</evidence>
<dbReference type="PANTHER" id="PTHR10491">
    <property type="entry name" value="DTDP-4-DEHYDRORHAMNOSE REDUCTASE"/>
    <property type="match status" value="1"/>
</dbReference>
<dbReference type="UniPathway" id="UPA00124"/>
<dbReference type="EMBL" id="LTBB01000017">
    <property type="protein sequence ID" value="KYH27956.1"/>
    <property type="molecule type" value="Genomic_DNA"/>
</dbReference>
<dbReference type="InterPro" id="IPR036291">
    <property type="entry name" value="NAD(P)-bd_dom_sf"/>
</dbReference>
<dbReference type="GO" id="GO:0005829">
    <property type="term" value="C:cytosol"/>
    <property type="evidence" value="ECO:0007669"/>
    <property type="project" value="TreeGrafter"/>
</dbReference>
<dbReference type="InterPro" id="IPR029903">
    <property type="entry name" value="RmlD-like-bd"/>
</dbReference>
<protein>
    <recommendedName>
        <fullName evidence="2">dTDP-4-dehydrorhamnose reductase</fullName>
        <ecNumber evidence="2">1.1.1.133</ecNumber>
    </recommendedName>
</protein>
<dbReference type="GO" id="GO:0019305">
    <property type="term" value="P:dTDP-rhamnose biosynthetic process"/>
    <property type="evidence" value="ECO:0007669"/>
    <property type="project" value="UniProtKB-UniPathway"/>
</dbReference>
<proteinExistence type="inferred from homology"/>
<feature type="domain" description="RmlD-like substrate binding" evidence="3">
    <location>
        <begin position="1"/>
        <end position="277"/>
    </location>
</feature>
<dbReference type="CDD" id="cd05254">
    <property type="entry name" value="dTDP_HR_like_SDR_e"/>
    <property type="match status" value="1"/>
</dbReference>
<name>A0A151AJV6_9CLOT</name>
<evidence type="ECO:0000259" key="3">
    <source>
        <dbReference type="Pfam" id="PF04321"/>
    </source>
</evidence>
<keyword evidence="2" id="KW-0521">NADP</keyword>
<dbReference type="NCBIfam" id="TIGR01214">
    <property type="entry name" value="rmlD"/>
    <property type="match status" value="1"/>
</dbReference>
<comment type="pathway">
    <text evidence="2">Carbohydrate biosynthesis; dTDP-L-rhamnose biosynthesis.</text>
</comment>
<dbReference type="InterPro" id="IPR005913">
    <property type="entry name" value="dTDP_dehydrorham_reduct"/>
</dbReference>
<sequence length="284" mass="32937">MKVLVTGAKGQLGYDVVERLKELNIEHIGVDRDDFDLTDEKQTKEFIMNYKPDVVIHCAAYTAVDKAEDERDFCYAINVLGTKNIVEACKELDAKMVYISTDYVFDGEKEEPYEVTDTPNPVNYYGYTKYLGEEEVKNNLEKYFVVRISWVFGKNGNNFVKTMLRLGQERKEIKVVCDQIGSPTYTFDLAKLLCDMIQTEKYGIYHATNEGYCSWYEFACEIFKIAGMDVKVIPIKSEEYPTRAKRPRNSRMSKETLKNNFGILTNWKYAVIQLISQSYKINKK</sequence>
<reference evidence="4 5" key="1">
    <citation type="submission" date="2016-02" db="EMBL/GenBank/DDBJ databases">
        <title>Genome sequence of Clostridium colicanis DSM 13634.</title>
        <authorList>
            <person name="Poehlein A."/>
            <person name="Daniel R."/>
        </authorList>
    </citation>
    <scope>NUCLEOTIDE SEQUENCE [LARGE SCALE GENOMIC DNA]</scope>
    <source>
        <strain evidence="4 5">DSM 13634</strain>
    </source>
</reference>
<keyword evidence="2 4" id="KW-0560">Oxidoreductase</keyword>
<gene>
    <name evidence="4" type="primary">rmlD</name>
    <name evidence="4" type="ORF">CLCOL_24230</name>
</gene>
<evidence type="ECO:0000256" key="1">
    <source>
        <dbReference type="ARBA" id="ARBA00010944"/>
    </source>
</evidence>
<dbReference type="Proteomes" id="UP000075374">
    <property type="component" value="Unassembled WGS sequence"/>
</dbReference>
<dbReference type="PATRIC" id="fig|1121305.3.peg.2406"/>
<organism evidence="4 5">
    <name type="scientific">Clostridium colicanis DSM 13634</name>
    <dbReference type="NCBI Taxonomy" id="1121305"/>
    <lineage>
        <taxon>Bacteria</taxon>
        <taxon>Bacillati</taxon>
        <taxon>Bacillota</taxon>
        <taxon>Clostridia</taxon>
        <taxon>Eubacteriales</taxon>
        <taxon>Clostridiaceae</taxon>
        <taxon>Clostridium</taxon>
    </lineage>
</organism>
<evidence type="ECO:0000256" key="2">
    <source>
        <dbReference type="RuleBase" id="RU364082"/>
    </source>
</evidence>
<dbReference type="PANTHER" id="PTHR10491:SF4">
    <property type="entry name" value="METHIONINE ADENOSYLTRANSFERASE 2 SUBUNIT BETA"/>
    <property type="match status" value="1"/>
</dbReference>
<accession>A0A151AJV6</accession>
<comment type="function">
    <text evidence="2">Catalyzes the reduction of dTDP-6-deoxy-L-lyxo-4-hexulose to yield dTDP-L-rhamnose.</text>
</comment>
<dbReference type="EC" id="1.1.1.133" evidence="2"/>
<dbReference type="AlphaFoldDB" id="A0A151AJV6"/>
<dbReference type="GO" id="GO:0008831">
    <property type="term" value="F:dTDP-4-dehydrorhamnose reductase activity"/>
    <property type="evidence" value="ECO:0007669"/>
    <property type="project" value="UniProtKB-EC"/>
</dbReference>
<dbReference type="Gene3D" id="3.40.50.720">
    <property type="entry name" value="NAD(P)-binding Rossmann-like Domain"/>
    <property type="match status" value="1"/>
</dbReference>
<dbReference type="Pfam" id="PF04321">
    <property type="entry name" value="RmlD_sub_bind"/>
    <property type="match status" value="1"/>
</dbReference>
<comment type="caution">
    <text evidence="4">The sequence shown here is derived from an EMBL/GenBank/DDBJ whole genome shotgun (WGS) entry which is preliminary data.</text>
</comment>
<dbReference type="STRING" id="1121305.CLCOL_24230"/>